<gene>
    <name evidence="4" type="ORF">DW828_02750</name>
    <name evidence="2" type="ORF">GMD82_15530</name>
    <name evidence="3" type="ORF">GME02_17665</name>
</gene>
<dbReference type="Gene3D" id="3.90.550.20">
    <property type="match status" value="1"/>
</dbReference>
<evidence type="ECO:0000313" key="4">
    <source>
        <dbReference type="EMBL" id="RHC89550.1"/>
    </source>
</evidence>
<dbReference type="GO" id="GO:0016020">
    <property type="term" value="C:membrane"/>
    <property type="evidence" value="ECO:0007669"/>
    <property type="project" value="GOC"/>
</dbReference>
<dbReference type="GO" id="GO:0051999">
    <property type="term" value="P:mannosyl-inositol phosphorylceramide biosynthetic process"/>
    <property type="evidence" value="ECO:0007669"/>
    <property type="project" value="TreeGrafter"/>
</dbReference>
<protein>
    <submittedName>
        <fullName evidence="4">Glycosyltransferase</fullName>
    </submittedName>
</protein>
<dbReference type="InterPro" id="IPR051706">
    <property type="entry name" value="Glycosyltransferase_domain"/>
</dbReference>
<evidence type="ECO:0000313" key="7">
    <source>
        <dbReference type="Proteomes" id="UP000482671"/>
    </source>
</evidence>
<keyword evidence="6" id="KW-1185">Reference proteome</keyword>
<dbReference type="PANTHER" id="PTHR32385">
    <property type="entry name" value="MANNOSYL PHOSPHORYLINOSITOL CERAMIDE SYNTHASE"/>
    <property type="match status" value="1"/>
</dbReference>
<dbReference type="AlphaFoldDB" id="A0A3E4ZYY2"/>
<dbReference type="RefSeq" id="WP_022321710.1">
    <property type="nucleotide sequence ID" value="NZ_BAABZJ010000001.1"/>
</dbReference>
<dbReference type="PANTHER" id="PTHR32385:SF15">
    <property type="entry name" value="INOSITOL PHOSPHOCERAMIDE MANNOSYLTRANSFERASE 1"/>
    <property type="match status" value="1"/>
</dbReference>
<comment type="caution">
    <text evidence="4">The sequence shown here is derived from an EMBL/GenBank/DDBJ whole genome shotgun (WGS) entry which is preliminary data.</text>
</comment>
<dbReference type="EMBL" id="WNDD01000024">
    <property type="protein sequence ID" value="MTV03433.1"/>
    <property type="molecule type" value="Genomic_DNA"/>
</dbReference>
<evidence type="ECO:0000313" key="2">
    <source>
        <dbReference type="EMBL" id="MTU40835.1"/>
    </source>
</evidence>
<reference evidence="6 7" key="2">
    <citation type="journal article" date="2019" name="Nat. Med.">
        <title>A library of human gut bacterial isolates paired with longitudinal multiomics data enables mechanistic microbiome research.</title>
        <authorList>
            <person name="Poyet M."/>
            <person name="Groussin M."/>
            <person name="Gibbons S.M."/>
            <person name="Avila-Pacheco J."/>
            <person name="Jiang X."/>
            <person name="Kearney S.M."/>
            <person name="Perrotta A.R."/>
            <person name="Berdy B."/>
            <person name="Zhao S."/>
            <person name="Lieberman T.D."/>
            <person name="Swanson P.K."/>
            <person name="Smith M."/>
            <person name="Roesemann S."/>
            <person name="Alexander J.E."/>
            <person name="Rich S.A."/>
            <person name="Livny J."/>
            <person name="Vlamakis H."/>
            <person name="Clish C."/>
            <person name="Bullock K."/>
            <person name="Deik A."/>
            <person name="Scott J."/>
            <person name="Pierce K.A."/>
            <person name="Xavier R.J."/>
            <person name="Alm E.J."/>
        </authorList>
    </citation>
    <scope>NUCLEOTIDE SEQUENCE [LARGE SCALE GENOMIC DNA]</scope>
    <source>
        <strain evidence="3 7">BIOML-A11</strain>
        <strain evidence="2 6">BIOML-A29</strain>
    </source>
</reference>
<dbReference type="InterPro" id="IPR029044">
    <property type="entry name" value="Nucleotide-diphossugar_trans"/>
</dbReference>
<evidence type="ECO:0000313" key="6">
    <source>
        <dbReference type="Proteomes" id="UP000434916"/>
    </source>
</evidence>
<dbReference type="EMBL" id="WNCN01000024">
    <property type="protein sequence ID" value="MTU40835.1"/>
    <property type="molecule type" value="Genomic_DNA"/>
</dbReference>
<name>A0A3E4ZYY2_9BACT</name>
<proteinExistence type="predicted"/>
<sequence>MIPKIIHLCWFSEESFPVEIKICLASWKRILPDYTIRLWTYADALAIGCDYVSEALSVKKWAFAADVIRFYAIYKEGGIYMDSDMLLKKRFDEFIPEHGFATFNECWGTVLLQAAFLIGEQGNSFCEEVFSYYKQRHFLLPDGSFDMLISPKIMVMVAEKRGYKREDIEQHLGEDVVIYPGCYVSPCKKIQYPEAFACHQVYGSWRKHRFGRKVERFLKHAYLVIRFALFKR</sequence>
<dbReference type="EMBL" id="QSII01000002">
    <property type="protein sequence ID" value="RHC89550.1"/>
    <property type="molecule type" value="Genomic_DNA"/>
</dbReference>
<keyword evidence="1 4" id="KW-0808">Transferase</keyword>
<dbReference type="Proteomes" id="UP000286260">
    <property type="component" value="Unassembled WGS sequence"/>
</dbReference>
<evidence type="ECO:0000256" key="1">
    <source>
        <dbReference type="ARBA" id="ARBA00022679"/>
    </source>
</evidence>
<dbReference type="Proteomes" id="UP000482671">
    <property type="component" value="Unassembled WGS sequence"/>
</dbReference>
<dbReference type="GO" id="GO:0000030">
    <property type="term" value="F:mannosyltransferase activity"/>
    <property type="evidence" value="ECO:0007669"/>
    <property type="project" value="TreeGrafter"/>
</dbReference>
<organism evidence="4 5">
    <name type="scientific">Parabacteroides merdae</name>
    <dbReference type="NCBI Taxonomy" id="46503"/>
    <lineage>
        <taxon>Bacteria</taxon>
        <taxon>Pseudomonadati</taxon>
        <taxon>Bacteroidota</taxon>
        <taxon>Bacteroidia</taxon>
        <taxon>Bacteroidales</taxon>
        <taxon>Tannerellaceae</taxon>
        <taxon>Parabacteroides</taxon>
    </lineage>
</organism>
<evidence type="ECO:0000313" key="5">
    <source>
        <dbReference type="Proteomes" id="UP000286260"/>
    </source>
</evidence>
<dbReference type="SUPFAM" id="SSF53448">
    <property type="entry name" value="Nucleotide-diphospho-sugar transferases"/>
    <property type="match status" value="1"/>
</dbReference>
<evidence type="ECO:0000313" key="3">
    <source>
        <dbReference type="EMBL" id="MTV03433.1"/>
    </source>
</evidence>
<reference evidence="4 5" key="1">
    <citation type="submission" date="2018-08" db="EMBL/GenBank/DDBJ databases">
        <title>A genome reference for cultivated species of the human gut microbiota.</title>
        <authorList>
            <person name="Zou Y."/>
            <person name="Xue W."/>
            <person name="Luo G."/>
        </authorList>
    </citation>
    <scope>NUCLEOTIDE SEQUENCE [LARGE SCALE GENOMIC DNA]</scope>
    <source>
        <strain evidence="4 5">AM34-17</strain>
    </source>
</reference>
<dbReference type="InterPro" id="IPR007577">
    <property type="entry name" value="GlycoTrfase_DXD_sugar-bd_CS"/>
</dbReference>
<dbReference type="STRING" id="46503.ERS852463_02643"/>
<accession>A0A3E4ZYY2</accession>
<dbReference type="Pfam" id="PF04488">
    <property type="entry name" value="Gly_transf_sug"/>
    <property type="match status" value="1"/>
</dbReference>
<dbReference type="Proteomes" id="UP000434916">
    <property type="component" value="Unassembled WGS sequence"/>
</dbReference>